<dbReference type="InterPro" id="IPR011598">
    <property type="entry name" value="bHLH_dom"/>
</dbReference>
<organism evidence="9 10">
    <name type="scientific">Ceratosolen solmsi marchali</name>
    <dbReference type="NCBI Taxonomy" id="326594"/>
    <lineage>
        <taxon>Eukaryota</taxon>
        <taxon>Metazoa</taxon>
        <taxon>Ecdysozoa</taxon>
        <taxon>Arthropoda</taxon>
        <taxon>Hexapoda</taxon>
        <taxon>Insecta</taxon>
        <taxon>Pterygota</taxon>
        <taxon>Neoptera</taxon>
        <taxon>Endopterygota</taxon>
        <taxon>Hymenoptera</taxon>
        <taxon>Apocrita</taxon>
        <taxon>Proctotrupomorpha</taxon>
        <taxon>Chalcidoidea</taxon>
        <taxon>Agaonidae</taxon>
        <taxon>Agaoninae</taxon>
        <taxon>Ceratosolen</taxon>
    </lineage>
</organism>
<dbReference type="CTD" id="35168"/>
<dbReference type="PANTHER" id="PTHR10985">
    <property type="entry name" value="BASIC HELIX-LOOP-HELIX TRANSCRIPTION FACTOR, HES-RELATED"/>
    <property type="match status" value="1"/>
</dbReference>
<dbReference type="Proteomes" id="UP000695007">
    <property type="component" value="Unplaced"/>
</dbReference>
<gene>
    <name evidence="10" type="primary">LOC105360260</name>
</gene>
<accession>A0AAJ6YCI1</accession>
<feature type="region of interest" description="Disordered" evidence="6">
    <location>
        <begin position="211"/>
        <end position="234"/>
    </location>
</feature>
<keyword evidence="9" id="KW-1185">Reference proteome</keyword>
<dbReference type="GO" id="GO:0046983">
    <property type="term" value="F:protein dimerization activity"/>
    <property type="evidence" value="ECO:0007669"/>
    <property type="project" value="InterPro"/>
</dbReference>
<feature type="domain" description="BHLH" evidence="7">
    <location>
        <begin position="92"/>
        <end position="149"/>
    </location>
</feature>
<comment type="subcellular location">
    <subcellularLocation>
        <location evidence="1">Nucleus</location>
    </subcellularLocation>
</comment>
<dbReference type="KEGG" id="csol:105360260"/>
<dbReference type="SMART" id="SM00353">
    <property type="entry name" value="HLH"/>
    <property type="match status" value="1"/>
</dbReference>
<evidence type="ECO:0000256" key="2">
    <source>
        <dbReference type="ARBA" id="ARBA00023015"/>
    </source>
</evidence>
<evidence type="ECO:0000259" key="8">
    <source>
        <dbReference type="PROSITE" id="PS51054"/>
    </source>
</evidence>
<evidence type="ECO:0000256" key="6">
    <source>
        <dbReference type="SAM" id="MobiDB-lite"/>
    </source>
</evidence>
<dbReference type="FunFam" id="4.10.280.10:FF:000009">
    <property type="entry name" value="Transcription factor HES-1"/>
    <property type="match status" value="1"/>
</dbReference>
<feature type="compositionally biased region" description="Basic and acidic residues" evidence="6">
    <location>
        <begin position="476"/>
        <end position="486"/>
    </location>
</feature>
<dbReference type="InterPro" id="IPR036638">
    <property type="entry name" value="HLH_DNA-bd_sf"/>
</dbReference>
<keyword evidence="5" id="KW-0539">Nucleus</keyword>
<feature type="region of interest" description="Disordered" evidence="6">
    <location>
        <begin position="1"/>
        <end position="100"/>
    </location>
</feature>
<dbReference type="RefSeq" id="XP_011495415.1">
    <property type="nucleotide sequence ID" value="XM_011497113.1"/>
</dbReference>
<keyword evidence="3" id="KW-0238">DNA-binding</keyword>
<evidence type="ECO:0000313" key="9">
    <source>
        <dbReference type="Proteomes" id="UP000695007"/>
    </source>
</evidence>
<evidence type="ECO:0000256" key="3">
    <source>
        <dbReference type="ARBA" id="ARBA00023125"/>
    </source>
</evidence>
<feature type="compositionally biased region" description="Pro residues" evidence="6">
    <location>
        <begin position="76"/>
        <end position="86"/>
    </location>
</feature>
<reference evidence="10" key="1">
    <citation type="submission" date="2025-08" db="UniProtKB">
        <authorList>
            <consortium name="RefSeq"/>
        </authorList>
    </citation>
    <scope>IDENTIFICATION</scope>
</reference>
<protein>
    <submittedName>
        <fullName evidence="10">Protein hairy-like</fullName>
    </submittedName>
</protein>
<feature type="region of interest" description="Disordered" evidence="6">
    <location>
        <begin position="433"/>
        <end position="486"/>
    </location>
</feature>
<dbReference type="GeneID" id="105360260"/>
<dbReference type="GO" id="GO:1990837">
    <property type="term" value="F:sequence-specific double-stranded DNA binding"/>
    <property type="evidence" value="ECO:0007669"/>
    <property type="project" value="UniProtKB-ARBA"/>
</dbReference>
<evidence type="ECO:0000313" key="10">
    <source>
        <dbReference type="RefSeq" id="XP_011495415.1"/>
    </source>
</evidence>
<feature type="compositionally biased region" description="Low complexity" evidence="6">
    <location>
        <begin position="34"/>
        <end position="63"/>
    </location>
</feature>
<feature type="domain" description="Orange" evidence="8">
    <location>
        <begin position="160"/>
        <end position="200"/>
    </location>
</feature>
<dbReference type="InterPro" id="IPR003650">
    <property type="entry name" value="Orange_dom"/>
</dbReference>
<proteinExistence type="predicted"/>
<dbReference type="InterPro" id="IPR050370">
    <property type="entry name" value="HES_HEY"/>
</dbReference>
<keyword evidence="2" id="KW-0805">Transcription regulation</keyword>
<dbReference type="CDD" id="cd11410">
    <property type="entry name" value="bHLH_O_HES"/>
    <property type="match status" value="1"/>
</dbReference>
<evidence type="ECO:0000256" key="5">
    <source>
        <dbReference type="ARBA" id="ARBA00023242"/>
    </source>
</evidence>
<dbReference type="SUPFAM" id="SSF47459">
    <property type="entry name" value="HLH, helix-loop-helix DNA-binding domain"/>
    <property type="match status" value="1"/>
</dbReference>
<dbReference type="Gene3D" id="6.10.250.980">
    <property type="match status" value="1"/>
</dbReference>
<sequence length="486" mass="51820">MTARVHSPRQQQQQQQQDSGSKRGGDATAGTSSAAAAAAAAAVVAAAAAVARLQQQQQQQQQQHHLFIEESSTSPNPSPCTTPSPGPKLADGRRANKPLMEKRRRARINQSLAALKALILDSARLENTKHSKLEKADILELTVRHLQRQRSLAQPGLSRYKAGYQDCSREVSRYLDAPDIITGNTTPMEPAVKQRLLRHLDSCVSELDLDLGSRPDSGLGSSPGSVTERVLGPGSPLPLEHPHHAVAHCSAALGAALIKQEMPELVDATRPDSSTAPGDENNNSSRPTSAFGQMHPSMAGVEQPAGSQPNPNMLSVVQVIPSRLPDGQVVFLLPSHYVQLAAAAAANGISIGPNPPTAIWAATNMSLLKASDKLIKRPLCDDTGDWSDGQLKPVKVARVETSGAVEQPLDFTTSSVKKLKAAAARLVQQQQSEAAAAAALLSHPQVEETQTQQPVKDEKPEPSARTPGHSPGLQPVKDEEGMWRPW</sequence>
<dbReference type="SMART" id="SM00511">
    <property type="entry name" value="ORANGE"/>
    <property type="match status" value="1"/>
</dbReference>
<dbReference type="Pfam" id="PF00010">
    <property type="entry name" value="HLH"/>
    <property type="match status" value="1"/>
</dbReference>
<name>A0AAJ6YCI1_9HYME</name>
<keyword evidence="4" id="KW-0804">Transcription</keyword>
<dbReference type="GO" id="GO:0005634">
    <property type="term" value="C:nucleus"/>
    <property type="evidence" value="ECO:0007669"/>
    <property type="project" value="UniProtKB-SubCell"/>
</dbReference>
<dbReference type="SUPFAM" id="SSF158457">
    <property type="entry name" value="Orange domain-like"/>
    <property type="match status" value="1"/>
</dbReference>
<dbReference type="PROSITE" id="PS50888">
    <property type="entry name" value="BHLH"/>
    <property type="match status" value="1"/>
</dbReference>
<evidence type="ECO:0000256" key="4">
    <source>
        <dbReference type="ARBA" id="ARBA00023163"/>
    </source>
</evidence>
<dbReference type="Pfam" id="PF07527">
    <property type="entry name" value="Hairy_orange"/>
    <property type="match status" value="1"/>
</dbReference>
<evidence type="ECO:0000259" key="7">
    <source>
        <dbReference type="PROSITE" id="PS50888"/>
    </source>
</evidence>
<dbReference type="AlphaFoldDB" id="A0AAJ6YCI1"/>
<evidence type="ECO:0000256" key="1">
    <source>
        <dbReference type="ARBA" id="ARBA00004123"/>
    </source>
</evidence>
<dbReference type="PROSITE" id="PS51054">
    <property type="entry name" value="ORANGE"/>
    <property type="match status" value="1"/>
</dbReference>
<dbReference type="Gene3D" id="4.10.280.10">
    <property type="entry name" value="Helix-loop-helix DNA-binding domain"/>
    <property type="match status" value="1"/>
</dbReference>
<feature type="compositionally biased region" description="Polar residues" evidence="6">
    <location>
        <begin position="271"/>
        <end position="291"/>
    </location>
</feature>
<feature type="region of interest" description="Disordered" evidence="6">
    <location>
        <begin position="267"/>
        <end position="310"/>
    </location>
</feature>
<dbReference type="GO" id="GO:0006355">
    <property type="term" value="P:regulation of DNA-templated transcription"/>
    <property type="evidence" value="ECO:0007669"/>
    <property type="project" value="InterPro"/>
</dbReference>